<proteinExistence type="predicted"/>
<feature type="coiled-coil region" evidence="1">
    <location>
        <begin position="36"/>
        <end position="63"/>
    </location>
</feature>
<keyword evidence="2" id="KW-0472">Membrane</keyword>
<dbReference type="Proteomes" id="UP000176603">
    <property type="component" value="Unassembled WGS sequence"/>
</dbReference>
<evidence type="ECO:0000313" key="3">
    <source>
        <dbReference type="EMBL" id="OGL78932.1"/>
    </source>
</evidence>
<evidence type="ECO:0000313" key="4">
    <source>
        <dbReference type="Proteomes" id="UP000176603"/>
    </source>
</evidence>
<organism evidence="3 4">
    <name type="scientific">Candidatus Uhrbacteria bacterium RIFCSPHIGHO2_12_FULL_60_25</name>
    <dbReference type="NCBI Taxonomy" id="1802399"/>
    <lineage>
        <taxon>Bacteria</taxon>
        <taxon>Candidatus Uhriibacteriota</taxon>
    </lineage>
</organism>
<sequence>MTLENPLDLLYFILAIAAVWIGAMLTWLLFEAALLAHRANRTVKGALDKVAKLERAVMNIKERVESSASYLGAIAEGGKMVMGMMNKRKKKKRRKDDEDEE</sequence>
<protein>
    <submittedName>
        <fullName evidence="3">Uncharacterized protein</fullName>
    </submittedName>
</protein>
<gene>
    <name evidence="3" type="ORF">A3E39_01960</name>
</gene>
<evidence type="ECO:0000256" key="2">
    <source>
        <dbReference type="SAM" id="Phobius"/>
    </source>
</evidence>
<comment type="caution">
    <text evidence="3">The sequence shown here is derived from an EMBL/GenBank/DDBJ whole genome shotgun (WGS) entry which is preliminary data.</text>
</comment>
<dbReference type="EMBL" id="MGEH01000020">
    <property type="protein sequence ID" value="OGL78932.1"/>
    <property type="molecule type" value="Genomic_DNA"/>
</dbReference>
<name>A0A1F7UKX1_9BACT</name>
<reference evidence="3 4" key="1">
    <citation type="journal article" date="2016" name="Nat. Commun.">
        <title>Thousands of microbial genomes shed light on interconnected biogeochemical processes in an aquifer system.</title>
        <authorList>
            <person name="Anantharaman K."/>
            <person name="Brown C.T."/>
            <person name="Hug L.A."/>
            <person name="Sharon I."/>
            <person name="Castelle C.J."/>
            <person name="Probst A.J."/>
            <person name="Thomas B.C."/>
            <person name="Singh A."/>
            <person name="Wilkins M.J."/>
            <person name="Karaoz U."/>
            <person name="Brodie E.L."/>
            <person name="Williams K.H."/>
            <person name="Hubbard S.S."/>
            <person name="Banfield J.F."/>
        </authorList>
    </citation>
    <scope>NUCLEOTIDE SEQUENCE [LARGE SCALE GENOMIC DNA]</scope>
</reference>
<keyword evidence="1" id="KW-0175">Coiled coil</keyword>
<keyword evidence="2" id="KW-1133">Transmembrane helix</keyword>
<keyword evidence="2" id="KW-0812">Transmembrane</keyword>
<feature type="transmembrane region" description="Helical" evidence="2">
    <location>
        <begin position="9"/>
        <end position="30"/>
    </location>
</feature>
<evidence type="ECO:0000256" key="1">
    <source>
        <dbReference type="SAM" id="Coils"/>
    </source>
</evidence>
<dbReference type="STRING" id="1802399.A3E39_01960"/>
<dbReference type="AlphaFoldDB" id="A0A1F7UKX1"/>
<accession>A0A1F7UKX1</accession>